<accession>A0A7Z7J3Y0</accession>
<evidence type="ECO:0000313" key="1">
    <source>
        <dbReference type="EMBL" id="SOO25469.1"/>
    </source>
</evidence>
<dbReference type="Proteomes" id="UP000234345">
    <property type="component" value="Unassembled WGS sequence"/>
</dbReference>
<organism evidence="1 2">
    <name type="scientific">Xanthomonas campestris pv. phaseoli</name>
    <dbReference type="NCBI Taxonomy" id="317013"/>
    <lineage>
        <taxon>Bacteria</taxon>
        <taxon>Pseudomonadati</taxon>
        <taxon>Pseudomonadota</taxon>
        <taxon>Gammaproteobacteria</taxon>
        <taxon>Lysobacterales</taxon>
        <taxon>Lysobacteraceae</taxon>
        <taxon>Xanthomonas</taxon>
    </lineage>
</organism>
<name>A0A7Z7J3Y0_XANCH</name>
<evidence type="ECO:0000313" key="2">
    <source>
        <dbReference type="Proteomes" id="UP000234345"/>
    </source>
</evidence>
<dbReference type="EMBL" id="OCZC01000073">
    <property type="protein sequence ID" value="SOO25469.1"/>
    <property type="molecule type" value="Genomic_DNA"/>
</dbReference>
<proteinExistence type="predicted"/>
<gene>
    <name evidence="1" type="ORF">XFF6991_460024</name>
</gene>
<reference evidence="1 2" key="1">
    <citation type="submission" date="2017-10" db="EMBL/GenBank/DDBJ databases">
        <authorList>
            <person name="Regsiter A."/>
            <person name="William W."/>
        </authorList>
    </citation>
    <scope>NUCLEOTIDE SEQUENCE [LARGE SCALE GENOMIC DNA]</scope>
    <source>
        <strain evidence="1 2">CFBP6991</strain>
    </source>
</reference>
<comment type="caution">
    <text evidence="1">The sequence shown here is derived from an EMBL/GenBank/DDBJ whole genome shotgun (WGS) entry which is preliminary data.</text>
</comment>
<protein>
    <submittedName>
        <fullName evidence="1">Uncharacterized protein</fullName>
    </submittedName>
</protein>
<sequence length="150" mass="17428">MHVLWRCAASTRSNNGTVPMRRQHHDQVGHHFRNYRLDRRCAGFRRHGRRGDGYRQVPVLGGHHHCHRAVRAGHDDCQESDLTTHAAQPGTRIAVRLRYLRCEGAANGRSFFSAEALARMSAAGDLKRGVRDARAWLKRRYRWQWYAGRY</sequence>
<dbReference type="AlphaFoldDB" id="A0A7Z7J3Y0"/>